<protein>
    <submittedName>
        <fullName evidence="1">Uncharacterized protein</fullName>
    </submittedName>
</protein>
<name>A0A0F7L943_9VIRU</name>
<accession>A0A0F7L943</accession>
<organism evidence="1">
    <name type="scientific">uncultured marine virus</name>
    <dbReference type="NCBI Taxonomy" id="186617"/>
    <lineage>
        <taxon>Viruses</taxon>
        <taxon>environmental samples</taxon>
    </lineage>
</organism>
<evidence type="ECO:0000313" key="1">
    <source>
        <dbReference type="EMBL" id="AKH47591.1"/>
    </source>
</evidence>
<proteinExistence type="predicted"/>
<dbReference type="EMBL" id="KR029596">
    <property type="protein sequence ID" value="AKH47591.1"/>
    <property type="molecule type" value="Genomic_DNA"/>
</dbReference>
<reference evidence="1" key="1">
    <citation type="journal article" date="2015" name="Front. Microbiol.">
        <title>Combining genomic sequencing methods to explore viral diversity and reveal potential virus-host interactions.</title>
        <authorList>
            <person name="Chow C.E."/>
            <person name="Winget D.M."/>
            <person name="White R.A.III."/>
            <person name="Hallam S.J."/>
            <person name="Suttle C.A."/>
        </authorList>
    </citation>
    <scope>NUCLEOTIDE SEQUENCE</scope>
    <source>
        <strain evidence="1">Oxic1_1</strain>
    </source>
</reference>
<sequence length="101" mass="11192">MAVKWDTIDGARDKARHIRDTEGKTCGLYEAVHASVRTRFFAAKGRPSKRDAGVDLRCLALFTPRGSRRDQVSRVRNTSASCRATHYSSLLSQIGTPSRSP</sequence>
<reference evidence="1" key="2">
    <citation type="submission" date="2015-03" db="EMBL/GenBank/DDBJ databases">
        <authorList>
            <person name="Chow C.-E.T."/>
            <person name="Winget D.M."/>
            <person name="White R.A.III."/>
            <person name="Hallam S.J."/>
            <person name="Suttle C.A."/>
        </authorList>
    </citation>
    <scope>NUCLEOTIDE SEQUENCE</scope>
    <source>
        <strain evidence="1">Oxic1_1</strain>
    </source>
</reference>